<feature type="chain" id="PRO_5044784355" description="non-specific serine/threonine protein kinase" evidence="21">
    <location>
        <begin position="27"/>
        <end position="695"/>
    </location>
</feature>
<evidence type="ECO:0000256" key="15">
    <source>
        <dbReference type="ARBA" id="ARBA00023180"/>
    </source>
</evidence>
<sequence length="695" mass="77256">MTPSPSPSPSSLITIFIATILTAAHSQDTTTTTTFANCNRTFSCGTIRNITYPFTGGGRPSHCGLPEFTLTCRDNTVTELTHNSVAYRVLKLDQVQNFMILAPSLLYNNTCPSQFHNSTLNSTLFRDDGPENEVINLIYGCNGYVMSVKPHNIFNCNSSISNFTDSYYVIGPVPTDPILRIIFCSISVRVPVLMDSGNRLSGLNISLREALTLGFSVKYNDPYESICSQCNGFGGQCGFDWISGQSICICDDKLCPPALPPSPEATRNASTSSQGNDDRSKPRMNVVPSIAGAILAGIGLGWLIFYCKQRRKLRLATNSSQTISKDVIIPPSNKVFSSPPLTFPSIHSYPPPKTDLGRDSSEFGVQIFSYCDLKEATDNFDCSRELGDGGFGTVYHGMLRDGRAVAVKRLYENNFKRVEQFRNEVEILTRLRHPNLVILYGCTSKRSRDLVLVYEYIPNGTVADHLHGKWAKSGLLSWPIRLNIAIETADALAYLHRSDIVHRDVKTNNILLDNDFHVKVADFGLSRMFPNDVTHVSTAPQGTPGYVDPEYYQCYKLTEKSDVYSFGVVLIELISSLQAVDTNRQRLDINLSNMAINKIQNRTLHELVDQSLGFEMDCNTRRMITLVAELAFRCLQQERDMRPSMEEVLEVLRVVQNEKLNAHKVEVVHISVDDEIGLLNGSISPPSPNSMFGCA</sequence>
<keyword evidence="14" id="KW-0675">Receptor</keyword>
<accession>A0ABD1WQB8</accession>
<dbReference type="InterPro" id="IPR011009">
    <property type="entry name" value="Kinase-like_dom_sf"/>
</dbReference>
<feature type="binding site" evidence="18">
    <location>
        <position position="408"/>
    </location>
    <ligand>
        <name>ATP</name>
        <dbReference type="ChEBI" id="CHEBI:30616"/>
    </ligand>
</feature>
<protein>
    <recommendedName>
        <fullName evidence="2">non-specific serine/threonine protein kinase</fullName>
        <ecNumber evidence="2">2.7.11.1</ecNumber>
    </recommendedName>
</protein>
<dbReference type="EMBL" id="JBFOLJ010000002">
    <property type="protein sequence ID" value="KAL2551859.1"/>
    <property type="molecule type" value="Genomic_DNA"/>
</dbReference>
<keyword evidence="9 18" id="KW-0547">Nucleotide-binding</keyword>
<feature type="region of interest" description="Disordered" evidence="19">
    <location>
        <begin position="261"/>
        <end position="283"/>
    </location>
</feature>
<feature type="transmembrane region" description="Helical" evidence="20">
    <location>
        <begin position="286"/>
        <end position="305"/>
    </location>
</feature>
<evidence type="ECO:0000256" key="1">
    <source>
        <dbReference type="ARBA" id="ARBA00004251"/>
    </source>
</evidence>
<keyword evidence="4" id="KW-0723">Serine/threonine-protein kinase</keyword>
<feature type="compositionally biased region" description="Polar residues" evidence="19">
    <location>
        <begin position="265"/>
        <end position="275"/>
    </location>
</feature>
<comment type="subcellular location">
    <subcellularLocation>
        <location evidence="1">Cell membrane</location>
        <topology evidence="1">Single-pass type I membrane protein</topology>
    </subcellularLocation>
</comment>
<dbReference type="PANTHER" id="PTHR46008">
    <property type="entry name" value="LEAF RUST 10 DISEASE-RESISTANCE LOCUS RECEPTOR-LIKE PROTEIN KINASE-LIKE 1.4"/>
    <property type="match status" value="1"/>
</dbReference>
<dbReference type="FunFam" id="1.10.510.10:FF:000161">
    <property type="entry name" value="Wall-associated receptor kinase-like 20"/>
    <property type="match status" value="1"/>
</dbReference>
<organism evidence="23 24">
    <name type="scientific">Forsythia ovata</name>
    <dbReference type="NCBI Taxonomy" id="205694"/>
    <lineage>
        <taxon>Eukaryota</taxon>
        <taxon>Viridiplantae</taxon>
        <taxon>Streptophyta</taxon>
        <taxon>Embryophyta</taxon>
        <taxon>Tracheophyta</taxon>
        <taxon>Spermatophyta</taxon>
        <taxon>Magnoliopsida</taxon>
        <taxon>eudicotyledons</taxon>
        <taxon>Gunneridae</taxon>
        <taxon>Pentapetalae</taxon>
        <taxon>asterids</taxon>
        <taxon>lamiids</taxon>
        <taxon>Lamiales</taxon>
        <taxon>Oleaceae</taxon>
        <taxon>Forsythieae</taxon>
        <taxon>Forsythia</taxon>
    </lineage>
</organism>
<dbReference type="PROSITE" id="PS00107">
    <property type="entry name" value="PROTEIN_KINASE_ATP"/>
    <property type="match status" value="1"/>
</dbReference>
<evidence type="ECO:0000256" key="19">
    <source>
        <dbReference type="SAM" id="MobiDB-lite"/>
    </source>
</evidence>
<dbReference type="SMART" id="SM00220">
    <property type="entry name" value="S_TKc"/>
    <property type="match status" value="1"/>
</dbReference>
<dbReference type="InterPro" id="IPR017441">
    <property type="entry name" value="Protein_kinase_ATP_BS"/>
</dbReference>
<dbReference type="Proteomes" id="UP001604277">
    <property type="component" value="Unassembled WGS sequence"/>
</dbReference>
<feature type="domain" description="Protein kinase" evidence="22">
    <location>
        <begin position="380"/>
        <end position="660"/>
    </location>
</feature>
<dbReference type="InterPro" id="IPR000719">
    <property type="entry name" value="Prot_kinase_dom"/>
</dbReference>
<evidence type="ECO:0000256" key="14">
    <source>
        <dbReference type="ARBA" id="ARBA00023170"/>
    </source>
</evidence>
<dbReference type="EC" id="2.7.11.1" evidence="2"/>
<feature type="signal peptide" evidence="21">
    <location>
        <begin position="1"/>
        <end position="26"/>
    </location>
</feature>
<evidence type="ECO:0000256" key="10">
    <source>
        <dbReference type="ARBA" id="ARBA00022777"/>
    </source>
</evidence>
<dbReference type="PROSITE" id="PS50011">
    <property type="entry name" value="PROTEIN_KINASE_DOM"/>
    <property type="match status" value="1"/>
</dbReference>
<evidence type="ECO:0000256" key="21">
    <source>
        <dbReference type="SAM" id="SignalP"/>
    </source>
</evidence>
<evidence type="ECO:0000256" key="13">
    <source>
        <dbReference type="ARBA" id="ARBA00023136"/>
    </source>
</evidence>
<keyword evidence="8 21" id="KW-0732">Signal</keyword>
<dbReference type="Gene3D" id="3.30.200.20">
    <property type="entry name" value="Phosphorylase Kinase, domain 1"/>
    <property type="match status" value="1"/>
</dbReference>
<dbReference type="InterPro" id="IPR025287">
    <property type="entry name" value="WAK_GUB"/>
</dbReference>
<comment type="catalytic activity">
    <reaction evidence="17">
        <text>L-seryl-[protein] + ATP = O-phospho-L-seryl-[protein] + ADP + H(+)</text>
        <dbReference type="Rhea" id="RHEA:17989"/>
        <dbReference type="Rhea" id="RHEA-COMP:9863"/>
        <dbReference type="Rhea" id="RHEA-COMP:11604"/>
        <dbReference type="ChEBI" id="CHEBI:15378"/>
        <dbReference type="ChEBI" id="CHEBI:29999"/>
        <dbReference type="ChEBI" id="CHEBI:30616"/>
        <dbReference type="ChEBI" id="CHEBI:83421"/>
        <dbReference type="ChEBI" id="CHEBI:456216"/>
        <dbReference type="EC" id="2.7.11.1"/>
    </reaction>
</comment>
<dbReference type="InterPro" id="IPR001245">
    <property type="entry name" value="Ser-Thr/Tyr_kinase_cat_dom"/>
</dbReference>
<keyword evidence="11 18" id="KW-0067">ATP-binding</keyword>
<keyword evidence="5" id="KW-0597">Phosphoprotein</keyword>
<dbReference type="PANTHER" id="PTHR46008:SF63">
    <property type="entry name" value="LEAF RUST 10 DISEASE-RESISTANCE LOCUS RECEPTOR-LIKE PROTEIN KINASE-LIKE 1.4 ISOFORM X1"/>
    <property type="match status" value="1"/>
</dbReference>
<proteinExistence type="predicted"/>
<evidence type="ECO:0000313" key="23">
    <source>
        <dbReference type="EMBL" id="KAL2551859.1"/>
    </source>
</evidence>
<keyword evidence="15" id="KW-0325">Glycoprotein</keyword>
<keyword evidence="3" id="KW-1003">Cell membrane</keyword>
<name>A0ABD1WQB8_9LAMI</name>
<dbReference type="AlphaFoldDB" id="A0ABD1WQB8"/>
<keyword evidence="7 20" id="KW-0812">Transmembrane</keyword>
<dbReference type="GO" id="GO:0005524">
    <property type="term" value="F:ATP binding"/>
    <property type="evidence" value="ECO:0007669"/>
    <property type="project" value="UniProtKB-UniRule"/>
</dbReference>
<dbReference type="FunFam" id="3.30.200.20:FF:000214">
    <property type="entry name" value="WAK1-OsWAK receptor-like cytoplasmic kinase (OsWAK-RLCK)"/>
    <property type="match status" value="1"/>
</dbReference>
<evidence type="ECO:0000256" key="9">
    <source>
        <dbReference type="ARBA" id="ARBA00022741"/>
    </source>
</evidence>
<dbReference type="SUPFAM" id="SSF56112">
    <property type="entry name" value="Protein kinase-like (PK-like)"/>
    <property type="match status" value="1"/>
</dbReference>
<evidence type="ECO:0000256" key="7">
    <source>
        <dbReference type="ARBA" id="ARBA00022692"/>
    </source>
</evidence>
<evidence type="ECO:0000313" key="24">
    <source>
        <dbReference type="Proteomes" id="UP001604277"/>
    </source>
</evidence>
<dbReference type="InterPro" id="IPR032872">
    <property type="entry name" value="WAK_assoc_C"/>
</dbReference>
<evidence type="ECO:0000256" key="17">
    <source>
        <dbReference type="ARBA" id="ARBA00048679"/>
    </source>
</evidence>
<comment type="caution">
    <text evidence="23">The sequence shown here is derived from an EMBL/GenBank/DDBJ whole genome shotgun (WGS) entry which is preliminary data.</text>
</comment>
<evidence type="ECO:0000256" key="5">
    <source>
        <dbReference type="ARBA" id="ARBA00022553"/>
    </source>
</evidence>
<comment type="catalytic activity">
    <reaction evidence="16">
        <text>L-threonyl-[protein] + ATP = O-phospho-L-threonyl-[protein] + ADP + H(+)</text>
        <dbReference type="Rhea" id="RHEA:46608"/>
        <dbReference type="Rhea" id="RHEA-COMP:11060"/>
        <dbReference type="Rhea" id="RHEA-COMP:11605"/>
        <dbReference type="ChEBI" id="CHEBI:15378"/>
        <dbReference type="ChEBI" id="CHEBI:30013"/>
        <dbReference type="ChEBI" id="CHEBI:30616"/>
        <dbReference type="ChEBI" id="CHEBI:61977"/>
        <dbReference type="ChEBI" id="CHEBI:456216"/>
        <dbReference type="EC" id="2.7.11.1"/>
    </reaction>
</comment>
<keyword evidence="10 23" id="KW-0418">Kinase</keyword>
<reference evidence="24" key="1">
    <citation type="submission" date="2024-07" db="EMBL/GenBank/DDBJ databases">
        <title>Two chromosome-level genome assemblies of Korean endemic species Abeliophyllum distichum and Forsythia ovata (Oleaceae).</title>
        <authorList>
            <person name="Jang H."/>
        </authorList>
    </citation>
    <scope>NUCLEOTIDE SEQUENCE [LARGE SCALE GENOMIC DNA]</scope>
</reference>
<evidence type="ECO:0000256" key="20">
    <source>
        <dbReference type="SAM" id="Phobius"/>
    </source>
</evidence>
<keyword evidence="24" id="KW-1185">Reference proteome</keyword>
<dbReference type="InterPro" id="IPR008271">
    <property type="entry name" value="Ser/Thr_kinase_AS"/>
</dbReference>
<dbReference type="Pfam" id="PF13947">
    <property type="entry name" value="GUB_WAK_bind"/>
    <property type="match status" value="1"/>
</dbReference>
<dbReference type="Pfam" id="PF07714">
    <property type="entry name" value="PK_Tyr_Ser-Thr"/>
    <property type="match status" value="1"/>
</dbReference>
<evidence type="ECO:0000256" key="6">
    <source>
        <dbReference type="ARBA" id="ARBA00022679"/>
    </source>
</evidence>
<dbReference type="GO" id="GO:0005886">
    <property type="term" value="C:plasma membrane"/>
    <property type="evidence" value="ECO:0007669"/>
    <property type="project" value="UniProtKB-SubCell"/>
</dbReference>
<evidence type="ECO:0000256" key="8">
    <source>
        <dbReference type="ARBA" id="ARBA00022729"/>
    </source>
</evidence>
<evidence type="ECO:0000256" key="2">
    <source>
        <dbReference type="ARBA" id="ARBA00012513"/>
    </source>
</evidence>
<evidence type="ECO:0000256" key="16">
    <source>
        <dbReference type="ARBA" id="ARBA00047899"/>
    </source>
</evidence>
<keyword evidence="6" id="KW-0808">Transferase</keyword>
<dbReference type="Gene3D" id="1.10.510.10">
    <property type="entry name" value="Transferase(Phosphotransferase) domain 1"/>
    <property type="match status" value="1"/>
</dbReference>
<gene>
    <name evidence="23" type="ORF">Fot_05478</name>
</gene>
<evidence type="ECO:0000256" key="12">
    <source>
        <dbReference type="ARBA" id="ARBA00022989"/>
    </source>
</evidence>
<evidence type="ECO:0000256" key="18">
    <source>
        <dbReference type="PROSITE-ProRule" id="PRU10141"/>
    </source>
</evidence>
<dbReference type="GO" id="GO:0004674">
    <property type="term" value="F:protein serine/threonine kinase activity"/>
    <property type="evidence" value="ECO:0007669"/>
    <property type="project" value="UniProtKB-KW"/>
</dbReference>
<evidence type="ECO:0000256" key="3">
    <source>
        <dbReference type="ARBA" id="ARBA00022475"/>
    </source>
</evidence>
<evidence type="ECO:0000256" key="11">
    <source>
        <dbReference type="ARBA" id="ARBA00022840"/>
    </source>
</evidence>
<evidence type="ECO:0000256" key="4">
    <source>
        <dbReference type="ARBA" id="ARBA00022527"/>
    </source>
</evidence>
<dbReference type="PROSITE" id="PS00108">
    <property type="entry name" value="PROTEIN_KINASE_ST"/>
    <property type="match status" value="1"/>
</dbReference>
<keyword evidence="13 20" id="KW-0472">Membrane</keyword>
<evidence type="ECO:0000259" key="22">
    <source>
        <dbReference type="PROSITE" id="PS50011"/>
    </source>
</evidence>
<keyword evidence="12 20" id="KW-1133">Transmembrane helix</keyword>
<dbReference type="Pfam" id="PF14380">
    <property type="entry name" value="WAK_assoc"/>
    <property type="match status" value="1"/>
</dbReference>